<evidence type="ECO:0000313" key="9">
    <source>
        <dbReference type="Proteomes" id="UP000198862"/>
    </source>
</evidence>
<feature type="transmembrane region" description="Helical" evidence="5">
    <location>
        <begin position="24"/>
        <end position="42"/>
    </location>
</feature>
<dbReference type="InterPro" id="IPR004089">
    <property type="entry name" value="MCPsignal_dom"/>
</dbReference>
<dbReference type="SUPFAM" id="SSF58104">
    <property type="entry name" value="Methyl-accepting chemotaxis protein (MCP) signaling domain"/>
    <property type="match status" value="1"/>
</dbReference>
<dbReference type="PRINTS" id="PR00260">
    <property type="entry name" value="CHEMTRNSDUCR"/>
</dbReference>
<dbReference type="GO" id="GO:0007165">
    <property type="term" value="P:signal transduction"/>
    <property type="evidence" value="ECO:0007669"/>
    <property type="project" value="UniProtKB-KW"/>
</dbReference>
<dbReference type="PANTHER" id="PTHR32089">
    <property type="entry name" value="METHYL-ACCEPTING CHEMOTAXIS PROTEIN MCPB"/>
    <property type="match status" value="1"/>
</dbReference>
<dbReference type="AlphaFoldDB" id="A0A1I1IFY4"/>
<dbReference type="RefSeq" id="WP_091982330.1">
    <property type="nucleotide sequence ID" value="NZ_FOLO01000008.1"/>
</dbReference>
<dbReference type="InterPro" id="IPR004090">
    <property type="entry name" value="Chemotax_Me-accpt_rcpt"/>
</dbReference>
<organism evidence="8 9">
    <name type="scientific">Pseudoalteromonas denitrificans DSM 6059</name>
    <dbReference type="NCBI Taxonomy" id="1123010"/>
    <lineage>
        <taxon>Bacteria</taxon>
        <taxon>Pseudomonadati</taxon>
        <taxon>Pseudomonadota</taxon>
        <taxon>Gammaproteobacteria</taxon>
        <taxon>Alteromonadales</taxon>
        <taxon>Pseudoalteromonadaceae</taxon>
        <taxon>Pseudoalteromonas</taxon>
    </lineage>
</organism>
<sequence>MTGLKKIAQPATKLMEQLKYSKKIALVFGILLVPLSLSLFFLNSKLATSIEMTHSEIKGLKLYPKILTSIIEKDDSQAQNIAKKAGYKINKEDANKVLEAVSIQSFLAILNNLASSYLNRALVESLPKLIDQTRITSEQTQTVLAAGSFTPESYIALSNSNKSLPLALDEFVQKITVATNHQSQIKKQLQSSIITTQETILSFKKLIDNKILEPDEINISLQQFKQKQKATLENLNQLINKILPVLNSQLEQKLVNEQWIYRLVLLASILSLSLAFYLMLGFYCSVVDAIKNFSKAVNKAAKGDLKAITTLSGNDELTQIGEQYNTMLVQFSDLVDQAKNTSSQLGDATQGLTQVSEKTRIDVTQQQQKTTDINALLSEMTSSAQEVESKAQEAVTLAQNAGTHVKQGTQNTISLANHMEDLQTEFEQSRIALDKLAEDSQNISKVSLAISGIAEQTNLLALNAAIEAARAGEQGRGFAVVADEVRTLAQRTQQQTEEIHTIISSLQTASNDTQSKMQSSVEKMEQGVLAANQTREILNLAEQGMLDIDRYSADIVQLSTSQTHATEQALNRSIEIDALAQDTLSSAQSTEQESTHLSKMSADLQDKMAYFK</sequence>
<dbReference type="SMART" id="SM00283">
    <property type="entry name" value="MA"/>
    <property type="match status" value="1"/>
</dbReference>
<dbReference type="PROSITE" id="PS50111">
    <property type="entry name" value="CHEMOTAXIS_TRANSDUC_2"/>
    <property type="match status" value="1"/>
</dbReference>
<dbReference type="OrthoDB" id="6315889at2"/>
<dbReference type="Pfam" id="PF00672">
    <property type="entry name" value="HAMP"/>
    <property type="match status" value="1"/>
</dbReference>
<accession>A0A1I1IFY4</accession>
<dbReference type="Gene3D" id="1.10.287.950">
    <property type="entry name" value="Methyl-accepting chemotaxis protein"/>
    <property type="match status" value="1"/>
</dbReference>
<comment type="similarity">
    <text evidence="3">Belongs to the methyl-accepting chemotaxis (MCP) protein family.</text>
</comment>
<keyword evidence="5" id="KW-0812">Transmembrane</keyword>
<reference evidence="8 9" key="1">
    <citation type="submission" date="2016-10" db="EMBL/GenBank/DDBJ databases">
        <authorList>
            <person name="de Groot N.N."/>
        </authorList>
    </citation>
    <scope>NUCLEOTIDE SEQUENCE [LARGE SCALE GENOMIC DNA]</scope>
    <source>
        <strain evidence="8 9">DSM 6059</strain>
    </source>
</reference>
<feature type="domain" description="Methyl-accepting transducer" evidence="6">
    <location>
        <begin position="341"/>
        <end position="577"/>
    </location>
</feature>
<dbReference type="GO" id="GO:0016020">
    <property type="term" value="C:membrane"/>
    <property type="evidence" value="ECO:0007669"/>
    <property type="project" value="UniProtKB-SubCell"/>
</dbReference>
<evidence type="ECO:0000313" key="8">
    <source>
        <dbReference type="EMBL" id="SFC35187.1"/>
    </source>
</evidence>
<proteinExistence type="inferred from homology"/>
<dbReference type="InterPro" id="IPR003660">
    <property type="entry name" value="HAMP_dom"/>
</dbReference>
<evidence type="ECO:0000256" key="2">
    <source>
        <dbReference type="ARBA" id="ARBA00023224"/>
    </source>
</evidence>
<name>A0A1I1IFY4_9GAMM</name>
<dbReference type="GO" id="GO:0006935">
    <property type="term" value="P:chemotaxis"/>
    <property type="evidence" value="ECO:0007669"/>
    <property type="project" value="InterPro"/>
</dbReference>
<comment type="subcellular location">
    <subcellularLocation>
        <location evidence="1">Membrane</location>
    </subcellularLocation>
</comment>
<keyword evidence="9" id="KW-1185">Reference proteome</keyword>
<gene>
    <name evidence="8" type="ORF">SAMN02745724_01464</name>
</gene>
<dbReference type="FunFam" id="1.10.287.950:FF:000001">
    <property type="entry name" value="Methyl-accepting chemotaxis sensory transducer"/>
    <property type="match status" value="1"/>
</dbReference>
<dbReference type="EMBL" id="FOLO01000008">
    <property type="protein sequence ID" value="SFC35187.1"/>
    <property type="molecule type" value="Genomic_DNA"/>
</dbReference>
<evidence type="ECO:0000256" key="1">
    <source>
        <dbReference type="ARBA" id="ARBA00004370"/>
    </source>
</evidence>
<dbReference type="CDD" id="cd06225">
    <property type="entry name" value="HAMP"/>
    <property type="match status" value="1"/>
</dbReference>
<dbReference type="PANTHER" id="PTHR32089:SF112">
    <property type="entry name" value="LYSOZYME-LIKE PROTEIN-RELATED"/>
    <property type="match status" value="1"/>
</dbReference>
<evidence type="ECO:0000256" key="4">
    <source>
        <dbReference type="PROSITE-ProRule" id="PRU00284"/>
    </source>
</evidence>
<keyword evidence="2 4" id="KW-0807">Transducer</keyword>
<dbReference type="PROSITE" id="PS50885">
    <property type="entry name" value="HAMP"/>
    <property type="match status" value="1"/>
</dbReference>
<evidence type="ECO:0000256" key="3">
    <source>
        <dbReference type="ARBA" id="ARBA00029447"/>
    </source>
</evidence>
<keyword evidence="5" id="KW-1133">Transmembrane helix</keyword>
<protein>
    <submittedName>
        <fullName evidence="8">Methyl-accepting chemotaxis protein</fullName>
    </submittedName>
</protein>
<dbReference type="GO" id="GO:0004888">
    <property type="term" value="F:transmembrane signaling receptor activity"/>
    <property type="evidence" value="ECO:0007669"/>
    <property type="project" value="InterPro"/>
</dbReference>
<evidence type="ECO:0000259" key="6">
    <source>
        <dbReference type="PROSITE" id="PS50111"/>
    </source>
</evidence>
<dbReference type="STRING" id="1123010.SAMN02745724_01464"/>
<dbReference type="Proteomes" id="UP000198862">
    <property type="component" value="Unassembled WGS sequence"/>
</dbReference>
<feature type="domain" description="HAMP" evidence="7">
    <location>
        <begin position="284"/>
        <end position="336"/>
    </location>
</feature>
<feature type="transmembrane region" description="Helical" evidence="5">
    <location>
        <begin position="259"/>
        <end position="283"/>
    </location>
</feature>
<evidence type="ECO:0000259" key="7">
    <source>
        <dbReference type="PROSITE" id="PS50885"/>
    </source>
</evidence>
<keyword evidence="5" id="KW-0472">Membrane</keyword>
<evidence type="ECO:0000256" key="5">
    <source>
        <dbReference type="SAM" id="Phobius"/>
    </source>
</evidence>
<dbReference type="Pfam" id="PF00015">
    <property type="entry name" value="MCPsignal"/>
    <property type="match status" value="1"/>
</dbReference>